<evidence type="ECO:0000313" key="1">
    <source>
        <dbReference type="EMBL" id="RNA15242.1"/>
    </source>
</evidence>
<organism evidence="1 2">
    <name type="scientific">Brachionus plicatilis</name>
    <name type="common">Marine rotifer</name>
    <name type="synonym">Brachionus muelleri</name>
    <dbReference type="NCBI Taxonomy" id="10195"/>
    <lineage>
        <taxon>Eukaryota</taxon>
        <taxon>Metazoa</taxon>
        <taxon>Spiralia</taxon>
        <taxon>Gnathifera</taxon>
        <taxon>Rotifera</taxon>
        <taxon>Eurotatoria</taxon>
        <taxon>Monogononta</taxon>
        <taxon>Pseudotrocha</taxon>
        <taxon>Ploima</taxon>
        <taxon>Brachionidae</taxon>
        <taxon>Brachionus</taxon>
    </lineage>
</organism>
<proteinExistence type="predicted"/>
<reference evidence="1 2" key="1">
    <citation type="journal article" date="2018" name="Sci. Rep.">
        <title>Genomic signatures of local adaptation to the degree of environmental predictability in rotifers.</title>
        <authorList>
            <person name="Franch-Gras L."/>
            <person name="Hahn C."/>
            <person name="Garcia-Roger E.M."/>
            <person name="Carmona M.J."/>
            <person name="Serra M."/>
            <person name="Gomez A."/>
        </authorList>
    </citation>
    <scope>NUCLEOTIDE SEQUENCE [LARGE SCALE GENOMIC DNA]</scope>
    <source>
        <strain evidence="1">HYR1</strain>
    </source>
</reference>
<name>A0A3M7QV80_BRAPC</name>
<dbReference type="AlphaFoldDB" id="A0A3M7QV80"/>
<sequence length="152" mass="17296">MTWSWSCCCSWAEPAKGTNPLFMEAMAGGLERGMGTNGNWLWVWTDNGLSRFWTARDNAFTLSDFLPTTPVELTDAISNEMAARKSFSVFTSVGFCSSHRLLKTCQILSIRHKFGFADFFNIKEVLQKINSLWINELRTYDLTLKSNNNIAF</sequence>
<comment type="caution">
    <text evidence="1">The sequence shown here is derived from an EMBL/GenBank/DDBJ whole genome shotgun (WGS) entry which is preliminary data.</text>
</comment>
<keyword evidence="2" id="KW-1185">Reference proteome</keyword>
<accession>A0A3M7QV80</accession>
<evidence type="ECO:0000313" key="2">
    <source>
        <dbReference type="Proteomes" id="UP000276133"/>
    </source>
</evidence>
<dbReference type="Proteomes" id="UP000276133">
    <property type="component" value="Unassembled WGS sequence"/>
</dbReference>
<protein>
    <submittedName>
        <fullName evidence="1">Uncharacterized protein</fullName>
    </submittedName>
</protein>
<gene>
    <name evidence="1" type="ORF">BpHYR1_051076</name>
</gene>
<dbReference type="EMBL" id="REGN01005005">
    <property type="protein sequence ID" value="RNA15242.1"/>
    <property type="molecule type" value="Genomic_DNA"/>
</dbReference>